<dbReference type="EC" id="3.6.3.30" evidence="10"/>
<dbReference type="InterPro" id="IPR015853">
    <property type="entry name" value="ABC_transpr_FbpC"/>
</dbReference>
<evidence type="ECO:0000256" key="5">
    <source>
        <dbReference type="ARBA" id="ARBA00022840"/>
    </source>
</evidence>
<dbReference type="InterPro" id="IPR050093">
    <property type="entry name" value="ABC_SmlMolc_Importer"/>
</dbReference>
<reference evidence="10" key="1">
    <citation type="submission" date="2016-10" db="EMBL/GenBank/DDBJ databases">
        <title>Sequence of Gallionella enrichment culture.</title>
        <authorList>
            <person name="Poehlein A."/>
            <person name="Muehling M."/>
            <person name="Daniel R."/>
        </authorList>
    </citation>
    <scope>NUCLEOTIDE SEQUENCE</scope>
</reference>
<dbReference type="AlphaFoldDB" id="A0A1J5R2P3"/>
<keyword evidence="6" id="KW-0408">Iron</keyword>
<evidence type="ECO:0000256" key="8">
    <source>
        <dbReference type="ARBA" id="ARBA00023136"/>
    </source>
</evidence>
<gene>
    <name evidence="10" type="primary">fbpC_1</name>
    <name evidence="10" type="ORF">GALL_283620</name>
</gene>
<evidence type="ECO:0000313" key="10">
    <source>
        <dbReference type="EMBL" id="OIQ89746.1"/>
    </source>
</evidence>
<keyword evidence="5 10" id="KW-0067">ATP-binding</keyword>
<evidence type="ECO:0000256" key="6">
    <source>
        <dbReference type="ARBA" id="ARBA00023004"/>
    </source>
</evidence>
<dbReference type="GO" id="GO:0005524">
    <property type="term" value="F:ATP binding"/>
    <property type="evidence" value="ECO:0007669"/>
    <property type="project" value="UniProtKB-KW"/>
</dbReference>
<keyword evidence="3" id="KW-0410">Iron transport</keyword>
<accession>A0A1J5R2P3</accession>
<dbReference type="InterPro" id="IPR027417">
    <property type="entry name" value="P-loop_NTPase"/>
</dbReference>
<dbReference type="Pfam" id="PF00005">
    <property type="entry name" value="ABC_tran"/>
    <property type="match status" value="1"/>
</dbReference>
<dbReference type="PROSITE" id="PS50893">
    <property type="entry name" value="ABC_TRANSPORTER_2"/>
    <property type="match status" value="1"/>
</dbReference>
<keyword evidence="10" id="KW-0378">Hydrolase</keyword>
<evidence type="ECO:0000256" key="7">
    <source>
        <dbReference type="ARBA" id="ARBA00023065"/>
    </source>
</evidence>
<evidence type="ECO:0000259" key="9">
    <source>
        <dbReference type="PROSITE" id="PS50893"/>
    </source>
</evidence>
<protein>
    <submittedName>
        <fullName evidence="10">Fe(3+) ions import ATP-binding protein FbpC</fullName>
        <ecNumber evidence="10">3.6.3.30</ecNumber>
    </submittedName>
</protein>
<dbReference type="GO" id="GO:0016887">
    <property type="term" value="F:ATP hydrolysis activity"/>
    <property type="evidence" value="ECO:0007669"/>
    <property type="project" value="InterPro"/>
</dbReference>
<dbReference type="PANTHER" id="PTHR42781">
    <property type="entry name" value="SPERMIDINE/PUTRESCINE IMPORT ATP-BINDING PROTEIN POTA"/>
    <property type="match status" value="1"/>
</dbReference>
<organism evidence="10">
    <name type="scientific">mine drainage metagenome</name>
    <dbReference type="NCBI Taxonomy" id="410659"/>
    <lineage>
        <taxon>unclassified sequences</taxon>
        <taxon>metagenomes</taxon>
        <taxon>ecological metagenomes</taxon>
    </lineage>
</organism>
<dbReference type="SMART" id="SM00382">
    <property type="entry name" value="AAA"/>
    <property type="match status" value="1"/>
</dbReference>
<evidence type="ECO:0000256" key="4">
    <source>
        <dbReference type="ARBA" id="ARBA00022741"/>
    </source>
</evidence>
<dbReference type="InterPro" id="IPR003439">
    <property type="entry name" value="ABC_transporter-like_ATP-bd"/>
</dbReference>
<keyword evidence="8" id="KW-0472">Membrane</keyword>
<keyword evidence="2" id="KW-1003">Cell membrane</keyword>
<dbReference type="SUPFAM" id="SSF52540">
    <property type="entry name" value="P-loop containing nucleoside triphosphate hydrolases"/>
    <property type="match status" value="1"/>
</dbReference>
<dbReference type="CDD" id="cd03259">
    <property type="entry name" value="ABC_Carb_Solutes_like"/>
    <property type="match status" value="1"/>
</dbReference>
<evidence type="ECO:0000256" key="3">
    <source>
        <dbReference type="ARBA" id="ARBA00022496"/>
    </source>
</evidence>
<feature type="domain" description="ABC transporter" evidence="9">
    <location>
        <begin position="1"/>
        <end position="234"/>
    </location>
</feature>
<dbReference type="Gene3D" id="3.40.50.300">
    <property type="entry name" value="P-loop containing nucleotide triphosphate hydrolases"/>
    <property type="match status" value="1"/>
</dbReference>
<name>A0A1J5R2P3_9ZZZZ</name>
<proteinExistence type="predicted"/>
<keyword evidence="7" id="KW-0406">Ion transport</keyword>
<dbReference type="GO" id="GO:0016020">
    <property type="term" value="C:membrane"/>
    <property type="evidence" value="ECO:0007669"/>
    <property type="project" value="InterPro"/>
</dbReference>
<dbReference type="InterPro" id="IPR017871">
    <property type="entry name" value="ABC_transporter-like_CS"/>
</dbReference>
<dbReference type="GO" id="GO:0015408">
    <property type="term" value="F:ABC-type ferric iron transporter activity"/>
    <property type="evidence" value="ECO:0007669"/>
    <property type="project" value="InterPro"/>
</dbReference>
<evidence type="ECO:0000256" key="2">
    <source>
        <dbReference type="ARBA" id="ARBA00022475"/>
    </source>
</evidence>
<evidence type="ECO:0000256" key="1">
    <source>
        <dbReference type="ARBA" id="ARBA00022448"/>
    </source>
</evidence>
<dbReference type="InterPro" id="IPR003593">
    <property type="entry name" value="AAA+_ATPase"/>
</dbReference>
<dbReference type="EMBL" id="MLJW01000317">
    <property type="protein sequence ID" value="OIQ89746.1"/>
    <property type="molecule type" value="Genomic_DNA"/>
</dbReference>
<keyword evidence="1" id="KW-0813">Transport</keyword>
<keyword evidence="4" id="KW-0547">Nucleotide-binding</keyword>
<dbReference type="PANTHER" id="PTHR42781:SF8">
    <property type="entry name" value="BICARBONATE TRANSPORT ATP-BINDING PROTEIN CMPC"/>
    <property type="match status" value="1"/>
</dbReference>
<comment type="caution">
    <text evidence="10">The sequence shown here is derived from an EMBL/GenBank/DDBJ whole genome shotgun (WGS) entry which is preliminary data.</text>
</comment>
<dbReference type="PROSITE" id="PS00211">
    <property type="entry name" value="ABC_TRANSPORTER_1"/>
    <property type="match status" value="1"/>
</dbReference>
<sequence length="296" mass="32535">MIKASISKRLHGTNGEFQLDVGLDIAEGEFVALFGPSGVGKTTLLRCLAGLEQPESGSVLVDGETWLDTAARIGLPPQRRRVGYMFQDYALFPNMTVRGNLEFALRKGDDRKRVTELLDLTGLNELQQRKPDTLSGGQKQRVALARALASNPRLLLLDEAFSALDAGMRARLHDEMLRLQRHFGITVIMVSHDVGEVCKLAGRVMVMEAGHIVQQGRPSDVFSAGMTSGKFHFSGEILAIEPMDVLFSLTVLVGNQVVRVVATRDEARELHAGDRVMMISKAFNPMVLKLESPQVK</sequence>